<dbReference type="AlphaFoldDB" id="A0A8C0ZZE6"/>
<dbReference type="PANTHER" id="PTHR21356:SF1">
    <property type="entry name" value="ARMADILLO REPEAT-CONTAINING PROTEIN 2"/>
    <property type="match status" value="1"/>
</dbReference>
<feature type="compositionally biased region" description="Basic residues" evidence="1">
    <location>
        <begin position="73"/>
        <end position="82"/>
    </location>
</feature>
<evidence type="ECO:0000256" key="1">
    <source>
        <dbReference type="SAM" id="MobiDB-lite"/>
    </source>
</evidence>
<dbReference type="InterPro" id="IPR038905">
    <property type="entry name" value="ARMC2"/>
</dbReference>
<dbReference type="Ensembl" id="ENSCCNT00000040107.1">
    <property type="protein sequence ID" value="ENSCCNP00000031920.1"/>
    <property type="gene ID" value="ENSCCNG00000030332.1"/>
</dbReference>
<protein>
    <recommendedName>
        <fullName evidence="3">Armadillo repeat-containing protein 2</fullName>
    </recommendedName>
</protein>
<sequence>MLSSNDKKLEKLDPFYRPSMSKQKTSAEIISEARNALRAIRTQRPFTPQEDQRKLFGPTSSRTSENRPPSSFRNRKFQRLPPRRTPAFSFLGPQWTLRRS</sequence>
<proteinExistence type="predicted"/>
<dbReference type="PANTHER" id="PTHR21356">
    <property type="entry name" value="ARMADILLO REPEAT CONTAINING 2"/>
    <property type="match status" value="1"/>
</dbReference>
<feature type="region of interest" description="Disordered" evidence="1">
    <location>
        <begin position="41"/>
        <end position="100"/>
    </location>
</feature>
<accession>A0A8C0ZZE6</accession>
<dbReference type="GO" id="GO:0007288">
    <property type="term" value="P:sperm axoneme assembly"/>
    <property type="evidence" value="ECO:0007669"/>
    <property type="project" value="TreeGrafter"/>
</dbReference>
<feature type="region of interest" description="Disordered" evidence="1">
    <location>
        <begin position="1"/>
        <end position="23"/>
    </location>
</feature>
<evidence type="ECO:0000313" key="2">
    <source>
        <dbReference type="Ensembl" id="ENSCCNP00000031920.1"/>
    </source>
</evidence>
<organism evidence="2">
    <name type="scientific">Castor canadensis</name>
    <name type="common">American beaver</name>
    <dbReference type="NCBI Taxonomy" id="51338"/>
    <lineage>
        <taxon>Eukaryota</taxon>
        <taxon>Metazoa</taxon>
        <taxon>Chordata</taxon>
        <taxon>Craniata</taxon>
        <taxon>Vertebrata</taxon>
        <taxon>Euteleostomi</taxon>
        <taxon>Mammalia</taxon>
        <taxon>Eutheria</taxon>
        <taxon>Euarchontoglires</taxon>
        <taxon>Glires</taxon>
        <taxon>Rodentia</taxon>
        <taxon>Castorimorpha</taxon>
        <taxon>Castoridae</taxon>
        <taxon>Castor</taxon>
    </lineage>
</organism>
<feature type="compositionally biased region" description="Basic and acidic residues" evidence="1">
    <location>
        <begin position="1"/>
        <end position="14"/>
    </location>
</feature>
<evidence type="ECO:0008006" key="3">
    <source>
        <dbReference type="Google" id="ProtNLM"/>
    </source>
</evidence>
<reference evidence="2" key="1">
    <citation type="submission" date="2023-09" db="UniProtKB">
        <authorList>
            <consortium name="Ensembl"/>
        </authorList>
    </citation>
    <scope>IDENTIFICATION</scope>
</reference>
<feature type="compositionally biased region" description="Polar residues" evidence="1">
    <location>
        <begin position="58"/>
        <end position="72"/>
    </location>
</feature>
<name>A0A8C0ZZE6_CASCN</name>